<gene>
    <name evidence="6" type="ORF">COS49_02730</name>
</gene>
<protein>
    <recommendedName>
        <fullName evidence="4">Large ribosomal subunit protein bL27</fullName>
    </recommendedName>
    <alternativeName>
        <fullName evidence="5">50S ribosomal protein L27</fullName>
    </alternativeName>
</protein>
<dbReference type="PANTHER" id="PTHR15893:SF0">
    <property type="entry name" value="LARGE RIBOSOMAL SUBUNIT PROTEIN BL27M"/>
    <property type="match status" value="1"/>
</dbReference>
<dbReference type="EMBL" id="PEUX01000062">
    <property type="protein sequence ID" value="PIV10036.1"/>
    <property type="molecule type" value="Genomic_DNA"/>
</dbReference>
<evidence type="ECO:0000256" key="5">
    <source>
        <dbReference type="ARBA" id="ARBA00035477"/>
    </source>
</evidence>
<dbReference type="GO" id="GO:0005840">
    <property type="term" value="C:ribosome"/>
    <property type="evidence" value="ECO:0007669"/>
    <property type="project" value="UniProtKB-KW"/>
</dbReference>
<evidence type="ECO:0000313" key="7">
    <source>
        <dbReference type="Proteomes" id="UP000229894"/>
    </source>
</evidence>
<dbReference type="InterPro" id="IPR018261">
    <property type="entry name" value="Ribosomal_bL27_CS"/>
</dbReference>
<dbReference type="PRINTS" id="PR00063">
    <property type="entry name" value="RIBOSOMALL27"/>
</dbReference>
<evidence type="ECO:0000256" key="3">
    <source>
        <dbReference type="ARBA" id="ARBA00023274"/>
    </source>
</evidence>
<keyword evidence="2 6" id="KW-0689">Ribosomal protein</keyword>
<dbReference type="InterPro" id="IPR001684">
    <property type="entry name" value="Ribosomal_bL27"/>
</dbReference>
<evidence type="ECO:0000256" key="2">
    <source>
        <dbReference type="ARBA" id="ARBA00022980"/>
    </source>
</evidence>
<accession>A0A2M7BU00</accession>
<dbReference type="GO" id="GO:1990904">
    <property type="term" value="C:ribonucleoprotein complex"/>
    <property type="evidence" value="ECO:0007669"/>
    <property type="project" value="UniProtKB-KW"/>
</dbReference>
<reference evidence="7" key="1">
    <citation type="submission" date="2017-09" db="EMBL/GenBank/DDBJ databases">
        <title>Depth-based differentiation of microbial function through sediment-hosted aquifers and enrichment of novel symbionts in the deep terrestrial subsurface.</title>
        <authorList>
            <person name="Probst A.J."/>
            <person name="Ladd B."/>
            <person name="Jarett J.K."/>
            <person name="Geller-Mcgrath D.E."/>
            <person name="Sieber C.M.K."/>
            <person name="Emerson J.B."/>
            <person name="Anantharaman K."/>
            <person name="Thomas B.C."/>
            <person name="Malmstrom R."/>
            <person name="Stieglmeier M."/>
            <person name="Klingl A."/>
            <person name="Woyke T."/>
            <person name="Ryan C.M."/>
            <person name="Banfield J.F."/>
        </authorList>
    </citation>
    <scope>NUCLEOTIDE SEQUENCE [LARGE SCALE GENOMIC DNA]</scope>
</reference>
<comment type="similarity">
    <text evidence="1">Belongs to the bacterial ribosomal protein bL27 family.</text>
</comment>
<keyword evidence="3" id="KW-0687">Ribonucleoprotein</keyword>
<dbReference type="SUPFAM" id="SSF110324">
    <property type="entry name" value="Ribosomal L27 protein-like"/>
    <property type="match status" value="1"/>
</dbReference>
<dbReference type="GO" id="GO:0003735">
    <property type="term" value="F:structural constituent of ribosome"/>
    <property type="evidence" value="ECO:0007669"/>
    <property type="project" value="InterPro"/>
</dbReference>
<dbReference type="GO" id="GO:0006412">
    <property type="term" value="P:translation"/>
    <property type="evidence" value="ECO:0007669"/>
    <property type="project" value="InterPro"/>
</dbReference>
<sequence>MSKTKSAGSTSLGRDSRPKYLGVKLFGGQPAQPGSIIVRQRGSKFLPGKNVRRGKDDTLYAIARGVVNFVTKRVKRFDGSRRAAKVVNIEP</sequence>
<dbReference type="Gene3D" id="2.40.50.100">
    <property type="match status" value="1"/>
</dbReference>
<dbReference type="AlphaFoldDB" id="A0A2M7BU00"/>
<organism evidence="6 7">
    <name type="scientific">Candidatus Portnoybacteria bacterium CG03_land_8_20_14_0_80_41_10</name>
    <dbReference type="NCBI Taxonomy" id="1974808"/>
    <lineage>
        <taxon>Bacteria</taxon>
        <taxon>Candidatus Portnoyibacteriota</taxon>
    </lineage>
</organism>
<evidence type="ECO:0000256" key="4">
    <source>
        <dbReference type="ARBA" id="ARBA00035175"/>
    </source>
</evidence>
<dbReference type="FunFam" id="2.40.50.100:FF:000020">
    <property type="entry name" value="50S ribosomal protein L27"/>
    <property type="match status" value="1"/>
</dbReference>
<dbReference type="PROSITE" id="PS00831">
    <property type="entry name" value="RIBOSOMAL_L27"/>
    <property type="match status" value="1"/>
</dbReference>
<dbReference type="PANTHER" id="PTHR15893">
    <property type="entry name" value="RIBOSOMAL PROTEIN L27"/>
    <property type="match status" value="1"/>
</dbReference>
<proteinExistence type="inferred from homology"/>
<evidence type="ECO:0000313" key="6">
    <source>
        <dbReference type="EMBL" id="PIV10036.1"/>
    </source>
</evidence>
<dbReference type="Proteomes" id="UP000229894">
    <property type="component" value="Unassembled WGS sequence"/>
</dbReference>
<dbReference type="Pfam" id="PF01016">
    <property type="entry name" value="Ribosomal_L27"/>
    <property type="match status" value="1"/>
</dbReference>
<comment type="caution">
    <text evidence="6">The sequence shown here is derived from an EMBL/GenBank/DDBJ whole genome shotgun (WGS) entry which is preliminary data.</text>
</comment>
<evidence type="ECO:0000256" key="1">
    <source>
        <dbReference type="ARBA" id="ARBA00010797"/>
    </source>
</evidence>
<name>A0A2M7BU00_9BACT</name>